<dbReference type="InterPro" id="IPR001845">
    <property type="entry name" value="HTH_ArsR_DNA-bd_dom"/>
</dbReference>
<dbReference type="AlphaFoldDB" id="A0A7C3RCN7"/>
<dbReference type="Gene3D" id="1.10.10.10">
    <property type="entry name" value="Winged helix-like DNA-binding domain superfamily/Winged helix DNA-binding domain"/>
    <property type="match status" value="2"/>
</dbReference>
<dbReference type="GO" id="GO:0003677">
    <property type="term" value="F:DNA binding"/>
    <property type="evidence" value="ECO:0007669"/>
    <property type="project" value="UniProtKB-KW"/>
</dbReference>
<dbReference type="GO" id="GO:0003700">
    <property type="term" value="F:DNA-binding transcription factor activity"/>
    <property type="evidence" value="ECO:0007669"/>
    <property type="project" value="InterPro"/>
</dbReference>
<dbReference type="InterPro" id="IPR056346">
    <property type="entry name" value="HTH_Cmi2_C"/>
</dbReference>
<feature type="domain" description="HTH arsR-type" evidence="4">
    <location>
        <begin position="1"/>
        <end position="91"/>
    </location>
</feature>
<keyword evidence="3" id="KW-0804">Transcription</keyword>
<dbReference type="SUPFAM" id="SSF46785">
    <property type="entry name" value="Winged helix' DNA-binding domain"/>
    <property type="match status" value="2"/>
</dbReference>
<dbReference type="Pfam" id="PF24270">
    <property type="entry name" value="HTH_Cmi2_C"/>
    <property type="match status" value="1"/>
</dbReference>
<gene>
    <name evidence="5" type="ORF">ENW66_02340</name>
</gene>
<dbReference type="InterPro" id="IPR036390">
    <property type="entry name" value="WH_DNA-bd_sf"/>
</dbReference>
<evidence type="ECO:0000256" key="1">
    <source>
        <dbReference type="ARBA" id="ARBA00023015"/>
    </source>
</evidence>
<dbReference type="PROSITE" id="PS50987">
    <property type="entry name" value="HTH_ARSR_2"/>
    <property type="match status" value="1"/>
</dbReference>
<dbReference type="InterPro" id="IPR051081">
    <property type="entry name" value="HTH_MetalResp_TranReg"/>
</dbReference>
<evidence type="ECO:0000313" key="5">
    <source>
        <dbReference type="EMBL" id="HFW31780.1"/>
    </source>
</evidence>
<dbReference type="Pfam" id="PF01022">
    <property type="entry name" value="HTH_5"/>
    <property type="match status" value="1"/>
</dbReference>
<proteinExistence type="predicted"/>
<dbReference type="PANTHER" id="PTHR33154">
    <property type="entry name" value="TRANSCRIPTIONAL REGULATOR, ARSR FAMILY"/>
    <property type="match status" value="1"/>
</dbReference>
<evidence type="ECO:0000256" key="3">
    <source>
        <dbReference type="ARBA" id="ARBA00023163"/>
    </source>
</evidence>
<dbReference type="EMBL" id="DTLB01000010">
    <property type="protein sequence ID" value="HFW31780.1"/>
    <property type="molecule type" value="Genomic_DNA"/>
</dbReference>
<sequence length="223" mass="26188">MKIDAETIMDILGNESRRKILELLSRKPCYVSEISYYLGMAPKAVLEHLDKLVKAGVVASFEEGRRRYYYIPRNIRLEVVISPHKFDAEIRDGETYDLQSLIKEIRNEFSMMERLRAESISEIYKALRVAEDLQKTFSRMQSYLSMRFNQFVERMLNEIERVVSDDLERLVLLGLAKGLKTSAEIAETFRLPYREVERALDSLNRRGLVERRETDGEVVWIIK</sequence>
<dbReference type="PANTHER" id="PTHR33154:SF33">
    <property type="entry name" value="TRANSCRIPTIONAL REPRESSOR SDPR"/>
    <property type="match status" value="1"/>
</dbReference>
<dbReference type="NCBIfam" id="NF033788">
    <property type="entry name" value="HTH_metalloreg"/>
    <property type="match status" value="1"/>
</dbReference>
<keyword evidence="2" id="KW-0238">DNA-binding</keyword>
<name>A0A7C3RCN7_ARCFL</name>
<protein>
    <submittedName>
        <fullName evidence="5">Metalloregulator ArsR/SmtB family transcription factor</fullName>
    </submittedName>
</protein>
<keyword evidence="1" id="KW-0805">Transcription regulation</keyword>
<dbReference type="InterPro" id="IPR011991">
    <property type="entry name" value="ArsR-like_HTH"/>
</dbReference>
<dbReference type="InterPro" id="IPR036388">
    <property type="entry name" value="WH-like_DNA-bd_sf"/>
</dbReference>
<dbReference type="CDD" id="cd00090">
    <property type="entry name" value="HTH_ARSR"/>
    <property type="match status" value="1"/>
</dbReference>
<dbReference type="SMART" id="SM00418">
    <property type="entry name" value="HTH_ARSR"/>
    <property type="match status" value="1"/>
</dbReference>
<organism evidence="5">
    <name type="scientific">Archaeoglobus fulgidus</name>
    <dbReference type="NCBI Taxonomy" id="2234"/>
    <lineage>
        <taxon>Archaea</taxon>
        <taxon>Methanobacteriati</taxon>
        <taxon>Methanobacteriota</taxon>
        <taxon>Archaeoglobi</taxon>
        <taxon>Archaeoglobales</taxon>
        <taxon>Archaeoglobaceae</taxon>
        <taxon>Archaeoglobus</taxon>
    </lineage>
</organism>
<evidence type="ECO:0000256" key="2">
    <source>
        <dbReference type="ARBA" id="ARBA00023125"/>
    </source>
</evidence>
<evidence type="ECO:0000259" key="4">
    <source>
        <dbReference type="PROSITE" id="PS50987"/>
    </source>
</evidence>
<accession>A0A7C3RCN7</accession>
<reference evidence="5" key="1">
    <citation type="journal article" date="2020" name="mSystems">
        <title>Genome- and Community-Level Interaction Insights into Carbon Utilization and Element Cycling Functions of Hydrothermarchaeota in Hydrothermal Sediment.</title>
        <authorList>
            <person name="Zhou Z."/>
            <person name="Liu Y."/>
            <person name="Xu W."/>
            <person name="Pan J."/>
            <person name="Luo Z.H."/>
            <person name="Li M."/>
        </authorList>
    </citation>
    <scope>NUCLEOTIDE SEQUENCE [LARGE SCALE GENOMIC DNA]</scope>
    <source>
        <strain evidence="5">SpSt-87</strain>
    </source>
</reference>
<comment type="caution">
    <text evidence="5">The sequence shown here is derived from an EMBL/GenBank/DDBJ whole genome shotgun (WGS) entry which is preliminary data.</text>
</comment>